<sequence length="527" mass="55231">MHVAIVGAGVGGLAAAVRLAASGLAVTLLEAGQNPGGKLREETVAGRPVDVGPTVFTLRDVFDDVFASAGERLDDHLKLIRSETIARHVFADGSRLDLFADAARSEAAVAAFSGERSAREYRAFCRRASDVCETLSPIFMRAERPSGPLALMARAGPVGLPAILRIGAETTLWKSLSKAFSDPRLAQLFARYSTYNGSSPFLAPATLMLIAEVEKSGVWLVDGGMKRLADALAALAARCGATLRFGAPVAAVEAAGGRVCGVRLASGERIAADVVLSNADVAALAAGRLGPAAQAAVDPPLKRPERSLSALTMAFEAPVRGMALLRHNVFFSADYAREFDEILELRRLPSDPTVYVCASDRDDRGVLSAEAARRGAERLFLIINAPADGDGAGFSPKEVERCVSAAFSRLKASGLRVDRPDDPAIRLSTPSDFETRFPATGGALYGRASHGSTASFRRPGARTKLAGLYLCGGSVHPGAGLPMAALSGRIAAEAILADRASTRRSRPAATPGGMWTRFLPTAGIPSR</sequence>
<dbReference type="Proteomes" id="UP000298179">
    <property type="component" value="Unassembled WGS sequence"/>
</dbReference>
<keyword evidence="8" id="KW-1185">Reference proteome</keyword>
<dbReference type="RefSeq" id="WP_134762049.1">
    <property type="nucleotide sequence ID" value="NZ_SOZD01000003.1"/>
</dbReference>
<dbReference type="PANTHER" id="PTHR43734">
    <property type="entry name" value="PHYTOENE DESATURASE"/>
    <property type="match status" value="1"/>
</dbReference>
<keyword evidence="4 5" id="KW-0560">Oxidoreductase</keyword>
<dbReference type="NCBIfam" id="TIGR02734">
    <property type="entry name" value="crtI_fam"/>
    <property type="match status" value="1"/>
</dbReference>
<dbReference type="InterPro" id="IPR054841">
    <property type="entry name" value="carotdesatCrtD"/>
</dbReference>
<evidence type="ECO:0000256" key="4">
    <source>
        <dbReference type="ARBA" id="ARBA00023002"/>
    </source>
</evidence>
<reference evidence="7 8" key="1">
    <citation type="submission" date="2019-03" db="EMBL/GenBank/DDBJ databases">
        <title>Jiella endophytica sp. nov., a novel endophytic bacterium isolated from root of Ficus microcarpa Linn. f.</title>
        <authorList>
            <person name="Tuo L."/>
        </authorList>
    </citation>
    <scope>NUCLEOTIDE SEQUENCE [LARGE SCALE GENOMIC DNA]</scope>
    <source>
        <strain evidence="7 8">CBS5Q-3</strain>
    </source>
</reference>
<dbReference type="AlphaFoldDB" id="A0A4Y8RIS5"/>
<dbReference type="OrthoDB" id="9774675at2"/>
<comment type="pathway">
    <text evidence="1 5">Carotenoid biosynthesis.</text>
</comment>
<dbReference type="PANTHER" id="PTHR43734:SF7">
    <property type="entry name" value="4,4'-DIAPONEUROSPORENE OXYGENASE"/>
    <property type="match status" value="1"/>
</dbReference>
<dbReference type="InterPro" id="IPR036188">
    <property type="entry name" value="FAD/NAD-bd_sf"/>
</dbReference>
<keyword evidence="3 5" id="KW-0125">Carotenoid biosynthesis</keyword>
<organism evidence="7 8">
    <name type="scientific">Jiella endophytica</name>
    <dbReference type="NCBI Taxonomy" id="2558362"/>
    <lineage>
        <taxon>Bacteria</taxon>
        <taxon>Pseudomonadati</taxon>
        <taxon>Pseudomonadota</taxon>
        <taxon>Alphaproteobacteria</taxon>
        <taxon>Hyphomicrobiales</taxon>
        <taxon>Aurantimonadaceae</taxon>
        <taxon>Jiella</taxon>
    </lineage>
</organism>
<dbReference type="EMBL" id="SOZD01000003">
    <property type="protein sequence ID" value="TFF22949.1"/>
    <property type="molecule type" value="Genomic_DNA"/>
</dbReference>
<evidence type="ECO:0000313" key="7">
    <source>
        <dbReference type="EMBL" id="TFF22949.1"/>
    </source>
</evidence>
<protein>
    <submittedName>
        <fullName evidence="7">Phytoene desaturase</fullName>
    </submittedName>
</protein>
<name>A0A4Y8RIS5_9HYPH</name>
<proteinExistence type="inferred from homology"/>
<dbReference type="GO" id="GO:0016117">
    <property type="term" value="P:carotenoid biosynthetic process"/>
    <property type="evidence" value="ECO:0007669"/>
    <property type="project" value="UniProtKB-KW"/>
</dbReference>
<dbReference type="Gene3D" id="3.50.50.60">
    <property type="entry name" value="FAD/NAD(P)-binding domain"/>
    <property type="match status" value="2"/>
</dbReference>
<evidence type="ECO:0000256" key="2">
    <source>
        <dbReference type="ARBA" id="ARBA00006046"/>
    </source>
</evidence>
<evidence type="ECO:0000259" key="6">
    <source>
        <dbReference type="Pfam" id="PF01593"/>
    </source>
</evidence>
<accession>A0A4Y8RIS5</accession>
<dbReference type="SUPFAM" id="SSF51905">
    <property type="entry name" value="FAD/NAD(P)-binding domain"/>
    <property type="match status" value="1"/>
</dbReference>
<comment type="similarity">
    <text evidence="2 5">Belongs to the carotenoid/retinoid oxidoreductase family.</text>
</comment>
<evidence type="ECO:0000256" key="1">
    <source>
        <dbReference type="ARBA" id="ARBA00004829"/>
    </source>
</evidence>
<dbReference type="InterPro" id="IPR014105">
    <property type="entry name" value="Carotenoid/retinoid_OxRdtase"/>
</dbReference>
<dbReference type="InterPro" id="IPR002937">
    <property type="entry name" value="Amino_oxidase"/>
</dbReference>
<feature type="domain" description="Amine oxidase" evidence="6">
    <location>
        <begin position="11"/>
        <end position="496"/>
    </location>
</feature>
<evidence type="ECO:0000256" key="5">
    <source>
        <dbReference type="RuleBase" id="RU362075"/>
    </source>
</evidence>
<evidence type="ECO:0000313" key="8">
    <source>
        <dbReference type="Proteomes" id="UP000298179"/>
    </source>
</evidence>
<evidence type="ECO:0000256" key="3">
    <source>
        <dbReference type="ARBA" id="ARBA00022746"/>
    </source>
</evidence>
<gene>
    <name evidence="7" type="primary">crtI</name>
    <name evidence="7" type="ORF">E3C22_10880</name>
</gene>
<comment type="caution">
    <text evidence="7">The sequence shown here is derived from an EMBL/GenBank/DDBJ whole genome shotgun (WGS) entry which is preliminary data.</text>
</comment>
<dbReference type="Pfam" id="PF01593">
    <property type="entry name" value="Amino_oxidase"/>
    <property type="match status" value="1"/>
</dbReference>
<dbReference type="NCBIfam" id="NF045637">
    <property type="entry name" value="carotdesatCrtDProt"/>
    <property type="match status" value="1"/>
</dbReference>
<dbReference type="GO" id="GO:0016491">
    <property type="term" value="F:oxidoreductase activity"/>
    <property type="evidence" value="ECO:0007669"/>
    <property type="project" value="UniProtKB-KW"/>
</dbReference>